<dbReference type="AlphaFoldDB" id="A0AAV4EUI8"/>
<comment type="caution">
    <text evidence="2">The sequence shown here is derived from an EMBL/GenBank/DDBJ whole genome shotgun (WGS) entry which is preliminary data.</text>
</comment>
<sequence>MKKGFTPVRIWNSDETGCSTDQTPQKQLAKRGEKRIGSIVSQEKGVTVTMCAAVSATGNSVPPFTPGLSKGECPGPLENNTHPGTQCESHPKASGWMTSDNFKGFIKHFVKHTAANTRISCFTYSC</sequence>
<evidence type="ECO:0000313" key="2">
    <source>
        <dbReference type="EMBL" id="GFR64444.1"/>
    </source>
</evidence>
<name>A0AAV4EUI8_9GAST</name>
<proteinExistence type="predicted"/>
<feature type="region of interest" description="Disordered" evidence="1">
    <location>
        <begin position="67"/>
        <end position="92"/>
    </location>
</feature>
<keyword evidence="3" id="KW-1185">Reference proteome</keyword>
<feature type="compositionally biased region" description="Polar residues" evidence="1">
    <location>
        <begin position="13"/>
        <end position="26"/>
    </location>
</feature>
<protein>
    <submittedName>
        <fullName evidence="2">Tigger transposable element-derived protein 6-like protein</fullName>
    </submittedName>
</protein>
<accession>A0AAV4EUI8</accession>
<organism evidence="2 3">
    <name type="scientific">Elysia marginata</name>
    <dbReference type="NCBI Taxonomy" id="1093978"/>
    <lineage>
        <taxon>Eukaryota</taxon>
        <taxon>Metazoa</taxon>
        <taxon>Spiralia</taxon>
        <taxon>Lophotrochozoa</taxon>
        <taxon>Mollusca</taxon>
        <taxon>Gastropoda</taxon>
        <taxon>Heterobranchia</taxon>
        <taxon>Euthyneura</taxon>
        <taxon>Panpulmonata</taxon>
        <taxon>Sacoglossa</taxon>
        <taxon>Placobranchoidea</taxon>
        <taxon>Plakobranchidae</taxon>
        <taxon>Elysia</taxon>
    </lineage>
</organism>
<feature type="region of interest" description="Disordered" evidence="1">
    <location>
        <begin position="1"/>
        <end position="33"/>
    </location>
</feature>
<dbReference type="EMBL" id="BMAT01000347">
    <property type="protein sequence ID" value="GFR64444.1"/>
    <property type="molecule type" value="Genomic_DNA"/>
</dbReference>
<reference evidence="2 3" key="1">
    <citation type="journal article" date="2021" name="Elife">
        <title>Chloroplast acquisition without the gene transfer in kleptoplastic sea slugs, Plakobranchus ocellatus.</title>
        <authorList>
            <person name="Maeda T."/>
            <person name="Takahashi S."/>
            <person name="Yoshida T."/>
            <person name="Shimamura S."/>
            <person name="Takaki Y."/>
            <person name="Nagai Y."/>
            <person name="Toyoda A."/>
            <person name="Suzuki Y."/>
            <person name="Arimoto A."/>
            <person name="Ishii H."/>
            <person name="Satoh N."/>
            <person name="Nishiyama T."/>
            <person name="Hasebe M."/>
            <person name="Maruyama T."/>
            <person name="Minagawa J."/>
            <person name="Obokata J."/>
            <person name="Shigenobu S."/>
        </authorList>
    </citation>
    <scope>NUCLEOTIDE SEQUENCE [LARGE SCALE GENOMIC DNA]</scope>
</reference>
<dbReference type="Proteomes" id="UP000762676">
    <property type="component" value="Unassembled WGS sequence"/>
</dbReference>
<evidence type="ECO:0000256" key="1">
    <source>
        <dbReference type="SAM" id="MobiDB-lite"/>
    </source>
</evidence>
<feature type="compositionally biased region" description="Polar residues" evidence="1">
    <location>
        <begin position="78"/>
        <end position="88"/>
    </location>
</feature>
<evidence type="ECO:0000313" key="3">
    <source>
        <dbReference type="Proteomes" id="UP000762676"/>
    </source>
</evidence>
<gene>
    <name evidence="2" type="ORF">ElyMa_000178500</name>
</gene>